<proteinExistence type="predicted"/>
<reference evidence="3" key="1">
    <citation type="submission" date="2017-04" db="EMBL/GenBank/DDBJ databases">
        <authorList>
            <person name="Bumgarner R.E."/>
            <person name="Fredricks D.N."/>
            <person name="Srinivasan S."/>
        </authorList>
    </citation>
    <scope>NUCLEOTIDE SEQUENCE [LARGE SCALE GENOMIC DNA]</scope>
    <source>
        <strain evidence="3">KA00405</strain>
    </source>
</reference>
<dbReference type="Gene3D" id="3.40.50.360">
    <property type="match status" value="1"/>
</dbReference>
<feature type="domain" description="Flavodoxin-like" evidence="1">
    <location>
        <begin position="5"/>
        <end position="177"/>
    </location>
</feature>
<accession>A0A2J8AZC2</accession>
<dbReference type="RefSeq" id="WP_102892753.1">
    <property type="nucleotide sequence ID" value="NZ_NBZD01000005.1"/>
</dbReference>
<comment type="caution">
    <text evidence="2">The sequence shown here is derived from an EMBL/GenBank/DDBJ whole genome shotgun (WGS) entry which is preliminary data.</text>
</comment>
<protein>
    <recommendedName>
        <fullName evidence="1">Flavodoxin-like domain-containing protein</fullName>
    </recommendedName>
</protein>
<dbReference type="InterPro" id="IPR029039">
    <property type="entry name" value="Flavoprotein-like_sf"/>
</dbReference>
<dbReference type="Proteomes" id="UP000236394">
    <property type="component" value="Unassembled WGS sequence"/>
</dbReference>
<evidence type="ECO:0000259" key="1">
    <source>
        <dbReference type="Pfam" id="PF12641"/>
    </source>
</evidence>
<sequence length="200" mass="22095">MKIDIIYHSLTGCTKKVAQAMYDGLDSLKQWPDMPVVEKHLLDFKQKPDCAAADYVALGYYVTQGSMDEQIKAWLPHLAGKRVFVFCTLAYFADSEHAFTAIRNGVNLVKAAGAEVIGSYVCNGALDPQMIEKFKRAAKTMGDGAVAREHAYTPEKGLRYELFKSHPTAAECALASERFNERLVLSERVAHLAAPGSHLQ</sequence>
<gene>
    <name evidence="2" type="ORF">B7R76_07410</name>
</gene>
<dbReference type="EMBL" id="NBZD01000005">
    <property type="protein sequence ID" value="PNH17859.1"/>
    <property type="molecule type" value="Genomic_DNA"/>
</dbReference>
<dbReference type="GO" id="GO:0016651">
    <property type="term" value="F:oxidoreductase activity, acting on NAD(P)H"/>
    <property type="evidence" value="ECO:0007669"/>
    <property type="project" value="UniProtKB-ARBA"/>
</dbReference>
<dbReference type="GO" id="GO:0010181">
    <property type="term" value="F:FMN binding"/>
    <property type="evidence" value="ECO:0007669"/>
    <property type="project" value="InterPro"/>
</dbReference>
<name>A0A2J8AZC2_9FIRM</name>
<dbReference type="SUPFAM" id="SSF52218">
    <property type="entry name" value="Flavoproteins"/>
    <property type="match status" value="1"/>
</dbReference>
<evidence type="ECO:0000313" key="2">
    <source>
        <dbReference type="EMBL" id="PNH17859.1"/>
    </source>
</evidence>
<evidence type="ECO:0000313" key="3">
    <source>
        <dbReference type="Proteomes" id="UP000236394"/>
    </source>
</evidence>
<organism evidence="2 3">
    <name type="scientific">Mageeibacillus indolicus</name>
    <dbReference type="NCBI Taxonomy" id="884684"/>
    <lineage>
        <taxon>Bacteria</taxon>
        <taxon>Bacillati</taxon>
        <taxon>Bacillota</taxon>
        <taxon>Clostridia</taxon>
        <taxon>Eubacteriales</taxon>
        <taxon>Oscillospiraceae</taxon>
        <taxon>Mageeibacillus</taxon>
    </lineage>
</organism>
<dbReference type="AlphaFoldDB" id="A0A2J8AZC2"/>
<dbReference type="Pfam" id="PF12641">
    <property type="entry name" value="Flavodoxin_3"/>
    <property type="match status" value="1"/>
</dbReference>
<dbReference type="InterPro" id="IPR008254">
    <property type="entry name" value="Flavodoxin/NO_synth"/>
</dbReference>